<reference evidence="3 4" key="1">
    <citation type="submission" date="2023-09" db="EMBL/GenBank/DDBJ databases">
        <authorList>
            <person name="Rey-Velasco X."/>
        </authorList>
    </citation>
    <scope>NUCLEOTIDE SEQUENCE [LARGE SCALE GENOMIC DNA]</scope>
    <source>
        <strain evidence="3 4">W242</strain>
    </source>
</reference>
<feature type="coiled-coil region" evidence="1">
    <location>
        <begin position="206"/>
        <end position="233"/>
    </location>
</feature>
<evidence type="ECO:0000313" key="3">
    <source>
        <dbReference type="EMBL" id="MDT0554444.1"/>
    </source>
</evidence>
<protein>
    <submittedName>
        <fullName evidence="3">HlyD family efflux transporter periplasmic adaptor subunit</fullName>
    </submittedName>
</protein>
<feature type="transmembrane region" description="Helical" evidence="2">
    <location>
        <begin position="36"/>
        <end position="53"/>
    </location>
</feature>
<dbReference type="Proteomes" id="UP001254488">
    <property type="component" value="Unassembled WGS sequence"/>
</dbReference>
<dbReference type="SUPFAM" id="SSF51230">
    <property type="entry name" value="Single hybrid motif"/>
    <property type="match status" value="1"/>
</dbReference>
<keyword evidence="2" id="KW-0812">Transmembrane</keyword>
<proteinExistence type="predicted"/>
<evidence type="ECO:0000256" key="1">
    <source>
        <dbReference type="SAM" id="Coils"/>
    </source>
</evidence>
<sequence length="450" mass="51639">MLNITHNQLNKKVSIDNYKSSKKVFHKRHYRHFNNFLKIFAVIVLIFMFLPWTQNISGKGYLTTLRPDQRPQTIQSPIPGKIEKWYVSEGDFVKKGDTILFISEVKSEYFDPNLVSRTGQQIDAKTRSILSYENKVKSLENQIGALYNEKKLKLEQARNKLLQSKLKVKSDSIDLKAAETNLSIAERQYNRTLTLQKEGLKAVTDVEEKSLKLQETQAKLISQENKLLATRNDVVNAQVEISRIQAEYTDKISKAQSDKFTAESSRFDTEAQVSKLENDFTNYEIRNSLLYVRAPQDGFINKAIKSGVGETFKEGEQLVNIMPSNFDFAVETYVEPIDLPLLHKGEKVRIQFDGWPAIIFSGWPNLSYGTYGGKVIAIENFISDNGKYRVLLAPDLDDHPWPKDIRVGSGATTLALLEDVPIWFELWRKLNGFPPNYYQPENNQVDNKKK</sequence>
<feature type="coiled-coil region" evidence="1">
    <location>
        <begin position="122"/>
        <end position="167"/>
    </location>
</feature>
<keyword evidence="1" id="KW-0175">Coiled coil</keyword>
<accession>A0ABU2Y9X0</accession>
<keyword evidence="2" id="KW-1133">Transmembrane helix</keyword>
<dbReference type="Gene3D" id="2.40.50.100">
    <property type="match status" value="1"/>
</dbReference>
<organism evidence="3 4">
    <name type="scientific">Patiriisocius hiemis</name>
    <dbReference type="NCBI Taxonomy" id="3075604"/>
    <lineage>
        <taxon>Bacteria</taxon>
        <taxon>Pseudomonadati</taxon>
        <taxon>Bacteroidota</taxon>
        <taxon>Flavobacteriia</taxon>
        <taxon>Flavobacteriales</taxon>
        <taxon>Flavobacteriaceae</taxon>
        <taxon>Patiriisocius</taxon>
    </lineage>
</organism>
<dbReference type="InterPro" id="IPR050739">
    <property type="entry name" value="MFP"/>
</dbReference>
<name>A0ABU2Y9X0_9FLAO</name>
<keyword evidence="4" id="KW-1185">Reference proteome</keyword>
<keyword evidence="2" id="KW-0472">Membrane</keyword>
<gene>
    <name evidence="3" type="ORF">RM538_00395</name>
</gene>
<dbReference type="InterPro" id="IPR011053">
    <property type="entry name" value="Single_hybrid_motif"/>
</dbReference>
<comment type="caution">
    <text evidence="3">The sequence shown here is derived from an EMBL/GenBank/DDBJ whole genome shotgun (WGS) entry which is preliminary data.</text>
</comment>
<dbReference type="EMBL" id="JAVRHZ010000001">
    <property type="protein sequence ID" value="MDT0554444.1"/>
    <property type="molecule type" value="Genomic_DNA"/>
</dbReference>
<evidence type="ECO:0000256" key="2">
    <source>
        <dbReference type="SAM" id="Phobius"/>
    </source>
</evidence>
<dbReference type="PANTHER" id="PTHR30386">
    <property type="entry name" value="MEMBRANE FUSION SUBUNIT OF EMRAB-TOLC MULTIDRUG EFFLUX PUMP"/>
    <property type="match status" value="1"/>
</dbReference>
<evidence type="ECO:0000313" key="4">
    <source>
        <dbReference type="Proteomes" id="UP001254488"/>
    </source>
</evidence>
<dbReference type="RefSeq" id="WP_311331410.1">
    <property type="nucleotide sequence ID" value="NZ_JAVRHZ010000001.1"/>
</dbReference>